<evidence type="ECO:0000313" key="3">
    <source>
        <dbReference type="Proteomes" id="UP001419268"/>
    </source>
</evidence>
<gene>
    <name evidence="2" type="ORF">Scep_016318</name>
</gene>
<dbReference type="AlphaFoldDB" id="A0AAP0NUI5"/>
<sequence>MEVVIASHDFYSRLKKKKWPPLYTDFVPVFFPLASPRSPLLCSPLPHRDRPRSTVPVSTVLVSTVPASTVPRRALASLVDRFSPVSRPSLPPPTLPSPSPAAIPASTVAASSLPSSLPPPWPPLSSSQSPQRSHAEPSLVLRRSSSVLRRSLIAFSLLTFPPDGSILMNLMTNLAVLRAMKGPRALVEFSPSCPPTASDKPRMFKTILIRDCAYALVIFSGGFSFEDYNCQQNLNVGVHQNEDYLARESNTVRGGDSETGGASSAKGARGELQQRRTNDATPAKAADARACSGGDVSRSAALRKAVADRRREAAWGWCGRGLVDAERHQRLRRRRRREERGAGGERGDGGERREEPGVTGVRSGSERRSDGRRREVRE</sequence>
<protein>
    <submittedName>
        <fullName evidence="2">Uncharacterized protein</fullName>
    </submittedName>
</protein>
<feature type="compositionally biased region" description="Basic and acidic residues" evidence="1">
    <location>
        <begin position="268"/>
        <end position="278"/>
    </location>
</feature>
<dbReference type="EMBL" id="JBBNAG010000007">
    <property type="protein sequence ID" value="KAK9118225.1"/>
    <property type="molecule type" value="Genomic_DNA"/>
</dbReference>
<keyword evidence="3" id="KW-1185">Reference proteome</keyword>
<name>A0AAP0NUI5_9MAGN</name>
<dbReference type="Proteomes" id="UP001419268">
    <property type="component" value="Unassembled WGS sequence"/>
</dbReference>
<proteinExistence type="predicted"/>
<feature type="region of interest" description="Disordered" evidence="1">
    <location>
        <begin position="110"/>
        <end position="139"/>
    </location>
</feature>
<feature type="compositionally biased region" description="Basic and acidic residues" evidence="1">
    <location>
        <begin position="364"/>
        <end position="378"/>
    </location>
</feature>
<feature type="region of interest" description="Disordered" evidence="1">
    <location>
        <begin position="328"/>
        <end position="378"/>
    </location>
</feature>
<feature type="compositionally biased region" description="Basic and acidic residues" evidence="1">
    <location>
        <begin position="338"/>
        <end position="356"/>
    </location>
</feature>
<feature type="region of interest" description="Disordered" evidence="1">
    <location>
        <begin position="249"/>
        <end position="294"/>
    </location>
</feature>
<comment type="caution">
    <text evidence="2">The sequence shown here is derived from an EMBL/GenBank/DDBJ whole genome shotgun (WGS) entry which is preliminary data.</text>
</comment>
<organism evidence="2 3">
    <name type="scientific">Stephania cephalantha</name>
    <dbReference type="NCBI Taxonomy" id="152367"/>
    <lineage>
        <taxon>Eukaryota</taxon>
        <taxon>Viridiplantae</taxon>
        <taxon>Streptophyta</taxon>
        <taxon>Embryophyta</taxon>
        <taxon>Tracheophyta</taxon>
        <taxon>Spermatophyta</taxon>
        <taxon>Magnoliopsida</taxon>
        <taxon>Ranunculales</taxon>
        <taxon>Menispermaceae</taxon>
        <taxon>Menispermoideae</taxon>
        <taxon>Cissampelideae</taxon>
        <taxon>Stephania</taxon>
    </lineage>
</organism>
<evidence type="ECO:0000256" key="1">
    <source>
        <dbReference type="SAM" id="MobiDB-lite"/>
    </source>
</evidence>
<reference evidence="2 3" key="1">
    <citation type="submission" date="2024-01" db="EMBL/GenBank/DDBJ databases">
        <title>Genome assemblies of Stephania.</title>
        <authorList>
            <person name="Yang L."/>
        </authorList>
    </citation>
    <scope>NUCLEOTIDE SEQUENCE [LARGE SCALE GENOMIC DNA]</scope>
    <source>
        <strain evidence="2">JXDWG</strain>
        <tissue evidence="2">Leaf</tissue>
    </source>
</reference>
<accession>A0AAP0NUI5</accession>
<feature type="compositionally biased region" description="Low complexity" evidence="1">
    <location>
        <begin position="280"/>
        <end position="290"/>
    </location>
</feature>
<evidence type="ECO:0000313" key="2">
    <source>
        <dbReference type="EMBL" id="KAK9118225.1"/>
    </source>
</evidence>